<reference evidence="3" key="1">
    <citation type="journal article" date="2020" name="Nature">
        <title>Giant virus diversity and host interactions through global metagenomics.</title>
        <authorList>
            <person name="Schulz F."/>
            <person name="Roux S."/>
            <person name="Paez-Espino D."/>
            <person name="Jungbluth S."/>
            <person name="Walsh D.A."/>
            <person name="Denef V.J."/>
            <person name="McMahon K.D."/>
            <person name="Konstantinidis K.T."/>
            <person name="Eloe-Fadrosh E.A."/>
            <person name="Kyrpides N.C."/>
            <person name="Woyke T."/>
        </authorList>
    </citation>
    <scope>NUCLEOTIDE SEQUENCE</scope>
    <source>
        <strain evidence="3">GVMAG-M-3300027708-20</strain>
    </source>
</reference>
<proteinExistence type="predicted"/>
<name>A0A6C0JDD7_9ZZZZ</name>
<dbReference type="GO" id="GO:0051082">
    <property type="term" value="F:unfolded protein binding"/>
    <property type="evidence" value="ECO:0007669"/>
    <property type="project" value="InterPro"/>
</dbReference>
<dbReference type="GO" id="GO:0005829">
    <property type="term" value="C:cytosol"/>
    <property type="evidence" value="ECO:0007669"/>
    <property type="project" value="TreeGrafter"/>
</dbReference>
<dbReference type="FunFam" id="2.60.260.20:FF:000013">
    <property type="entry name" value="DnaJ subfamily B member 11"/>
    <property type="match status" value="1"/>
</dbReference>
<feature type="domain" description="J" evidence="2">
    <location>
        <begin position="3"/>
        <end position="67"/>
    </location>
</feature>
<dbReference type="Pfam" id="PF01556">
    <property type="entry name" value="DnaJ_C"/>
    <property type="match status" value="1"/>
</dbReference>
<dbReference type="SMART" id="SM00271">
    <property type="entry name" value="DnaJ"/>
    <property type="match status" value="1"/>
</dbReference>
<dbReference type="PANTHER" id="PTHR24078:SF553">
    <property type="entry name" value="DNAJ HOMOLOG SUBFAMILY B MEMBER 5"/>
    <property type="match status" value="1"/>
</dbReference>
<dbReference type="Pfam" id="PF00226">
    <property type="entry name" value="DnaJ"/>
    <property type="match status" value="1"/>
</dbReference>
<dbReference type="PROSITE" id="PS50076">
    <property type="entry name" value="DNAJ_2"/>
    <property type="match status" value="1"/>
</dbReference>
<dbReference type="SUPFAM" id="SSF49493">
    <property type="entry name" value="HSP40/DnaJ peptide-binding domain"/>
    <property type="match status" value="2"/>
</dbReference>
<dbReference type="Gene3D" id="1.10.287.110">
    <property type="entry name" value="DnaJ domain"/>
    <property type="match status" value="1"/>
</dbReference>
<dbReference type="InterPro" id="IPR036869">
    <property type="entry name" value="J_dom_sf"/>
</dbReference>
<dbReference type="GO" id="GO:0006457">
    <property type="term" value="P:protein folding"/>
    <property type="evidence" value="ECO:0007669"/>
    <property type="project" value="InterPro"/>
</dbReference>
<dbReference type="CDD" id="cd06257">
    <property type="entry name" value="DnaJ"/>
    <property type="match status" value="1"/>
</dbReference>
<dbReference type="CDD" id="cd10747">
    <property type="entry name" value="DnaJ_C"/>
    <property type="match status" value="1"/>
</dbReference>
<evidence type="ECO:0000256" key="1">
    <source>
        <dbReference type="ARBA" id="ARBA00023186"/>
    </source>
</evidence>
<organism evidence="3">
    <name type="scientific">viral metagenome</name>
    <dbReference type="NCBI Taxonomy" id="1070528"/>
    <lineage>
        <taxon>unclassified sequences</taxon>
        <taxon>metagenomes</taxon>
        <taxon>organismal metagenomes</taxon>
    </lineage>
</organism>
<dbReference type="InterPro" id="IPR002939">
    <property type="entry name" value="DnaJ_C"/>
</dbReference>
<accession>A0A6C0JDD7</accession>
<keyword evidence="1" id="KW-0143">Chaperone</keyword>
<dbReference type="PRINTS" id="PR00625">
    <property type="entry name" value="JDOMAIN"/>
</dbReference>
<dbReference type="GO" id="GO:0051087">
    <property type="term" value="F:protein-folding chaperone binding"/>
    <property type="evidence" value="ECO:0007669"/>
    <property type="project" value="TreeGrafter"/>
</dbReference>
<dbReference type="SUPFAM" id="SSF46565">
    <property type="entry name" value="Chaperone J-domain"/>
    <property type="match status" value="1"/>
</dbReference>
<dbReference type="Gene3D" id="2.60.260.20">
    <property type="entry name" value="Urease metallochaperone UreE, N-terminal domain"/>
    <property type="match status" value="2"/>
</dbReference>
<evidence type="ECO:0000259" key="2">
    <source>
        <dbReference type="PROSITE" id="PS50076"/>
    </source>
</evidence>
<sequence length="317" mass="35557">MTNHYEILGVSNDAGDGEIKKAYRVLSLKYHPDRNSSDDAVTKMHQINEAYEVLSDQGKRQQYDMELQFGGMGGPMGGMPFTHMNSMNEFSDMNNIFNMMFGGGIPGMGQGMHGGPNIRVFHGGMPGMNVRTEFFHHNMNARPEPISQQIQITLQQSYTGCNFTLDIERTVIENNARRSENETVYLTIPPGIDNDEVMILSDKGNNVNGQKGELRLQIKVSNNTEFKRNGLDLTYNKKVNLKDALCGFVFEIPHLNGKLLSLNNNTNPSIIKPNYRKVVPNMGMKKDNSTGNLIIEFEVEFPDSLTSEQIDGLKNIL</sequence>
<dbReference type="AlphaFoldDB" id="A0A6C0JDD7"/>
<dbReference type="InterPro" id="IPR051339">
    <property type="entry name" value="DnaJ_subfamily_B"/>
</dbReference>
<dbReference type="InterPro" id="IPR001623">
    <property type="entry name" value="DnaJ_domain"/>
</dbReference>
<protein>
    <recommendedName>
        <fullName evidence="2">J domain-containing protein</fullName>
    </recommendedName>
</protein>
<dbReference type="PANTHER" id="PTHR24078">
    <property type="entry name" value="DNAJ HOMOLOG SUBFAMILY C MEMBER"/>
    <property type="match status" value="1"/>
</dbReference>
<dbReference type="InterPro" id="IPR008971">
    <property type="entry name" value="HSP40/DnaJ_pept-bd"/>
</dbReference>
<dbReference type="EMBL" id="MN740389">
    <property type="protein sequence ID" value="QHU03845.1"/>
    <property type="molecule type" value="Genomic_DNA"/>
</dbReference>
<evidence type="ECO:0000313" key="3">
    <source>
        <dbReference type="EMBL" id="QHU03845.1"/>
    </source>
</evidence>